<accession>A0AB35JKN4</accession>
<feature type="transmembrane region" description="Helical" evidence="1">
    <location>
        <begin position="94"/>
        <end position="115"/>
    </location>
</feature>
<dbReference type="Proteomes" id="UP001220207">
    <property type="component" value="Unassembled WGS sequence"/>
</dbReference>
<feature type="transmembrane region" description="Helical" evidence="1">
    <location>
        <begin position="20"/>
        <end position="41"/>
    </location>
</feature>
<sequence length="128" mass="13981">MVEEAECLYEKAILKFRKQFYCWALLAIAVPIVVTIAVVVLYEPPLWISRSGAVMAGFAFLAHVYSSEMKGVLNPGGMVDVSFSSTREKYLPQVVLFGRIAIGIVLVGTAVWGFGDLLPLGYQGDAYA</sequence>
<evidence type="ECO:0000313" key="2">
    <source>
        <dbReference type="EMBL" id="MDC3735454.1"/>
    </source>
</evidence>
<evidence type="ECO:0000256" key="1">
    <source>
        <dbReference type="SAM" id="Phobius"/>
    </source>
</evidence>
<feature type="transmembrane region" description="Helical" evidence="1">
    <location>
        <begin position="47"/>
        <end position="65"/>
    </location>
</feature>
<keyword evidence="1" id="KW-1133">Transmembrane helix</keyword>
<keyword evidence="1" id="KW-0812">Transmembrane</keyword>
<name>A0AB35JKN4_PSESY</name>
<dbReference type="AlphaFoldDB" id="A0AB35JKN4"/>
<reference evidence="2" key="1">
    <citation type="submission" date="2021-04" db="EMBL/GenBank/DDBJ databases">
        <title>Genome Sequence and Comparative Genome Analysis of Pseudomonas syringae pv. syringae strains EC33 and LMG5496 isolated from Citrus plants from Tunisia and Greece.</title>
        <authorList>
            <person name="Abdellatif E."/>
            <person name="Baeyen S."/>
        </authorList>
    </citation>
    <scope>NUCLEOTIDE SEQUENCE</scope>
    <source>
        <strain evidence="2">LMG 5496</strain>
    </source>
</reference>
<organism evidence="2 3">
    <name type="scientific">Pseudomonas syringae pv. syringae</name>
    <dbReference type="NCBI Taxonomy" id="321"/>
    <lineage>
        <taxon>Bacteria</taxon>
        <taxon>Pseudomonadati</taxon>
        <taxon>Pseudomonadota</taxon>
        <taxon>Gammaproteobacteria</taxon>
        <taxon>Pseudomonadales</taxon>
        <taxon>Pseudomonadaceae</taxon>
        <taxon>Pseudomonas</taxon>
        <taxon>Pseudomonas syringae</taxon>
    </lineage>
</organism>
<evidence type="ECO:0000313" key="3">
    <source>
        <dbReference type="Proteomes" id="UP001220207"/>
    </source>
</evidence>
<comment type="caution">
    <text evidence="2">The sequence shown here is derived from an EMBL/GenBank/DDBJ whole genome shotgun (WGS) entry which is preliminary data.</text>
</comment>
<keyword evidence="1" id="KW-0472">Membrane</keyword>
<proteinExistence type="predicted"/>
<protein>
    <submittedName>
        <fullName evidence="2">Uncharacterized protein</fullName>
    </submittedName>
</protein>
<gene>
    <name evidence="2" type="ORF">KDL27_06630</name>
</gene>
<dbReference type="RefSeq" id="WP_122323705.1">
    <property type="nucleotide sequence ID" value="NZ_JAGSOW010000002.1"/>
</dbReference>
<dbReference type="EMBL" id="JAGSOW010000002">
    <property type="protein sequence ID" value="MDC3735454.1"/>
    <property type="molecule type" value="Genomic_DNA"/>
</dbReference>